<keyword evidence="2" id="KW-1185">Reference proteome</keyword>
<organism evidence="1 2">
    <name type="scientific">Cryptococcus depauperatus CBS 7841</name>
    <dbReference type="NCBI Taxonomy" id="1295531"/>
    <lineage>
        <taxon>Eukaryota</taxon>
        <taxon>Fungi</taxon>
        <taxon>Dikarya</taxon>
        <taxon>Basidiomycota</taxon>
        <taxon>Agaricomycotina</taxon>
        <taxon>Tremellomycetes</taxon>
        <taxon>Tremellales</taxon>
        <taxon>Cryptococcaceae</taxon>
        <taxon>Cryptococcus</taxon>
    </lineage>
</organism>
<dbReference type="GeneID" id="91089618"/>
<dbReference type="InterPro" id="IPR009563">
    <property type="entry name" value="SSSCA1"/>
</dbReference>
<dbReference type="PANTHER" id="PTHR16537">
    <property type="entry name" value="SJOEGREN SYNDROME/SCLERODERMA AUTOANTIGEN 1"/>
    <property type="match status" value="1"/>
</dbReference>
<dbReference type="AlphaFoldDB" id="A0AAJ8JXA9"/>
<reference evidence="1" key="2">
    <citation type="journal article" date="2022" name="Elife">
        <title>Obligate sexual reproduction of a homothallic fungus closely related to the Cryptococcus pathogenic species complex.</title>
        <authorList>
            <person name="Passer A.R."/>
            <person name="Clancey S.A."/>
            <person name="Shea T."/>
            <person name="David-Palma M."/>
            <person name="Averette A.F."/>
            <person name="Boekhout T."/>
            <person name="Porcel B.M."/>
            <person name="Nowrousian M."/>
            <person name="Cuomo C.A."/>
            <person name="Sun S."/>
            <person name="Heitman J."/>
            <person name="Coelho M.A."/>
        </authorList>
    </citation>
    <scope>NUCLEOTIDE SEQUENCE</scope>
    <source>
        <strain evidence="1">CBS 7841</strain>
    </source>
</reference>
<dbReference type="PANTHER" id="PTHR16537:SF1">
    <property type="entry name" value="PROTEIN ZNRD2"/>
    <property type="match status" value="1"/>
</dbReference>
<dbReference type="KEGG" id="cdep:91089618"/>
<dbReference type="Proteomes" id="UP000094043">
    <property type="component" value="Chromosome 7"/>
</dbReference>
<dbReference type="RefSeq" id="XP_066070873.1">
    <property type="nucleotide sequence ID" value="XM_066214776.1"/>
</dbReference>
<reference evidence="1" key="3">
    <citation type="submission" date="2024-01" db="EMBL/GenBank/DDBJ databases">
        <authorList>
            <person name="Coelho M.A."/>
            <person name="David-Palma M."/>
            <person name="Shea T."/>
            <person name="Sun S."/>
            <person name="Cuomo C.A."/>
            <person name="Heitman J."/>
        </authorList>
    </citation>
    <scope>NUCLEOTIDE SEQUENCE</scope>
    <source>
        <strain evidence="1">CBS 7841</strain>
    </source>
</reference>
<protein>
    <submittedName>
        <fullName evidence="1">Uncharacterized protein</fullName>
    </submittedName>
</protein>
<reference evidence="1" key="1">
    <citation type="submission" date="2016-06" db="EMBL/GenBank/DDBJ databases">
        <authorList>
            <person name="Cuomo C."/>
            <person name="Litvintseva A."/>
            <person name="Heitman J."/>
            <person name="Chen Y."/>
            <person name="Sun S."/>
            <person name="Springer D."/>
            <person name="Dromer F."/>
            <person name="Young S."/>
            <person name="Zeng Q."/>
            <person name="Chapman S."/>
            <person name="Gujja S."/>
            <person name="Saif S."/>
            <person name="Birren B."/>
        </authorList>
    </citation>
    <scope>NUCLEOTIDE SEQUENCE</scope>
    <source>
        <strain evidence="1">CBS 7841</strain>
    </source>
</reference>
<proteinExistence type="predicted"/>
<gene>
    <name evidence="1" type="ORF">L203_105409</name>
</gene>
<dbReference type="EMBL" id="CP143790">
    <property type="protein sequence ID" value="WVN90173.1"/>
    <property type="molecule type" value="Genomic_DNA"/>
</dbReference>
<sequence length="363" mass="39233">MPALIMSQLESVSAILGEYMLKGWTLTDLHCADCKTTPLMREPHAIAERENRERVQFCALCDGRPEARSIATVPPTVTATNQTASVSMLGKIQPESIEKPENIGTDPAGSISALLLKGYSLLADNCPNATCRGIPLVGYPKRPDGTKDGRWMCVSCGGRWVDEKNIPSNWKVPDIASTSTSTARLEFAAAGESPRSKRRRELYGLTVTGSDSQHGKKGKGEVDIGQFETKARESESELVGKNVSCDDVIEGGEGQGGPEQITNFASGREPANEKRATILPIPHPVSCPIPPSSTSRVYTSLDNSAFSLSKTLSSLSSSLEQLTSNTGKENEGKWFVDIKLHTEAMKDVLGVLSQVERARRVGW</sequence>
<dbReference type="InterPro" id="IPR051888">
    <property type="entry name" value="UPF0148_domain"/>
</dbReference>
<name>A0AAJ8JXA9_9TREE</name>
<evidence type="ECO:0000313" key="2">
    <source>
        <dbReference type="Proteomes" id="UP000094043"/>
    </source>
</evidence>
<accession>A0AAJ8JXA9</accession>
<evidence type="ECO:0000313" key="1">
    <source>
        <dbReference type="EMBL" id="WVN90173.1"/>
    </source>
</evidence>
<dbReference type="Pfam" id="PF06677">
    <property type="entry name" value="Auto_anti-p27"/>
    <property type="match status" value="2"/>
</dbReference>